<sequence>MLLKRFSHGRWFSGWLAACLDQGIEMKGIAFAVALLACQPISAWGSDAKDVSGNSNHPTFSLEQEIESMKIEQTVLDEIRFVIRPLAQEVYIGTLAAVCGFRDADWRERLVGNVLSRVSRIAEGQGRQQAGGATAIALAFGHGAIESAQWDAVSAFSGNRETACSGLNKNKLAELDTAASSPQ</sequence>
<evidence type="ECO:0000313" key="1">
    <source>
        <dbReference type="EMBL" id="MFC0410864.1"/>
    </source>
</evidence>
<evidence type="ECO:0000313" key="2">
    <source>
        <dbReference type="Proteomes" id="UP001589865"/>
    </source>
</evidence>
<comment type="caution">
    <text evidence="1">The sequence shown here is derived from an EMBL/GenBank/DDBJ whole genome shotgun (WGS) entry which is preliminary data.</text>
</comment>
<protein>
    <submittedName>
        <fullName evidence="1">Uncharacterized protein</fullName>
    </submittedName>
</protein>
<gene>
    <name evidence="1" type="ORF">ACFFGY_21655</name>
</gene>
<reference evidence="1 2" key="1">
    <citation type="submission" date="2024-09" db="EMBL/GenBank/DDBJ databases">
        <authorList>
            <person name="Sun Q."/>
            <person name="Mori K."/>
        </authorList>
    </citation>
    <scope>NUCLEOTIDE SEQUENCE [LARGE SCALE GENOMIC DNA]</scope>
    <source>
        <strain evidence="1 2">TBRC 5777</strain>
    </source>
</reference>
<name>A0ABV6JYZ3_9PROT</name>
<keyword evidence="2" id="KW-1185">Reference proteome</keyword>
<dbReference type="EMBL" id="JBHLUN010000017">
    <property type="protein sequence ID" value="MFC0410864.1"/>
    <property type="molecule type" value="Genomic_DNA"/>
</dbReference>
<dbReference type="Proteomes" id="UP001589865">
    <property type="component" value="Unassembled WGS sequence"/>
</dbReference>
<dbReference type="RefSeq" id="WP_377046617.1">
    <property type="nucleotide sequence ID" value="NZ_JBHLUN010000017.1"/>
</dbReference>
<organism evidence="1 2">
    <name type="scientific">Roseomonas elaeocarpi</name>
    <dbReference type="NCBI Taxonomy" id="907779"/>
    <lineage>
        <taxon>Bacteria</taxon>
        <taxon>Pseudomonadati</taxon>
        <taxon>Pseudomonadota</taxon>
        <taxon>Alphaproteobacteria</taxon>
        <taxon>Acetobacterales</taxon>
        <taxon>Roseomonadaceae</taxon>
        <taxon>Roseomonas</taxon>
    </lineage>
</organism>
<accession>A0ABV6JYZ3</accession>
<proteinExistence type="predicted"/>